<proteinExistence type="predicted"/>
<sequence length="243" mass="25991">MLGLEFSEELCFNPVTAGAAATPAAAATAGVSSQSVEGSRAKEPLPRRPVLVHPEVLSFFLRTPSIVHCDAFVAFHPVDSILILPSVEDRMCYTGGRWAIAAFDAVRGLIGDPLPDSLSSAETTIDDSLDGSSGLRQPCESEFSQSSLSPLRWLVLLQPRFLPTGLPVRLPTFLLGRCPLFFVETEASGSYTYDSSSSLCFRSGSRIHSLGAGLNGRSLETLAFPPLLAVKTSVSLPCRLLSY</sequence>
<gene>
    <name evidence="2" type="ORF">OUZ56_009707</name>
</gene>
<organism evidence="2 3">
    <name type="scientific">Daphnia magna</name>
    <dbReference type="NCBI Taxonomy" id="35525"/>
    <lineage>
        <taxon>Eukaryota</taxon>
        <taxon>Metazoa</taxon>
        <taxon>Ecdysozoa</taxon>
        <taxon>Arthropoda</taxon>
        <taxon>Crustacea</taxon>
        <taxon>Branchiopoda</taxon>
        <taxon>Diplostraca</taxon>
        <taxon>Cladocera</taxon>
        <taxon>Anomopoda</taxon>
        <taxon>Daphniidae</taxon>
        <taxon>Daphnia</taxon>
    </lineage>
</organism>
<name>A0ABR0AGR4_9CRUS</name>
<protein>
    <submittedName>
        <fullName evidence="2">Uncharacterized protein</fullName>
    </submittedName>
</protein>
<feature type="region of interest" description="Disordered" evidence="1">
    <location>
        <begin position="121"/>
        <end position="140"/>
    </location>
</feature>
<keyword evidence="3" id="KW-1185">Reference proteome</keyword>
<evidence type="ECO:0000313" key="2">
    <source>
        <dbReference type="EMBL" id="KAK4024320.1"/>
    </source>
</evidence>
<dbReference type="Proteomes" id="UP001234178">
    <property type="component" value="Unassembled WGS sequence"/>
</dbReference>
<evidence type="ECO:0000313" key="3">
    <source>
        <dbReference type="Proteomes" id="UP001234178"/>
    </source>
</evidence>
<dbReference type="EMBL" id="JAOYFB010000037">
    <property type="protein sequence ID" value="KAK4024320.1"/>
    <property type="molecule type" value="Genomic_DNA"/>
</dbReference>
<accession>A0ABR0AGR4</accession>
<evidence type="ECO:0000256" key="1">
    <source>
        <dbReference type="SAM" id="MobiDB-lite"/>
    </source>
</evidence>
<reference evidence="2 3" key="1">
    <citation type="journal article" date="2023" name="Nucleic Acids Res.">
        <title>The hologenome of Daphnia magna reveals possible DNA methylation and microbiome-mediated evolution of the host genome.</title>
        <authorList>
            <person name="Chaturvedi A."/>
            <person name="Li X."/>
            <person name="Dhandapani V."/>
            <person name="Marshall H."/>
            <person name="Kissane S."/>
            <person name="Cuenca-Cambronero M."/>
            <person name="Asole G."/>
            <person name="Calvet F."/>
            <person name="Ruiz-Romero M."/>
            <person name="Marangio P."/>
            <person name="Guigo R."/>
            <person name="Rago D."/>
            <person name="Mirbahai L."/>
            <person name="Eastwood N."/>
            <person name="Colbourne J.K."/>
            <person name="Zhou J."/>
            <person name="Mallon E."/>
            <person name="Orsini L."/>
        </authorList>
    </citation>
    <scope>NUCLEOTIDE SEQUENCE [LARGE SCALE GENOMIC DNA]</scope>
    <source>
        <strain evidence="2">LRV0_1</strain>
    </source>
</reference>
<comment type="caution">
    <text evidence="2">The sequence shown here is derived from an EMBL/GenBank/DDBJ whole genome shotgun (WGS) entry which is preliminary data.</text>
</comment>